<gene>
    <name evidence="1" type="ORF">ACE5LO_01395</name>
</gene>
<keyword evidence="2" id="KW-1185">Reference proteome</keyword>
<proteinExistence type="predicted"/>
<accession>A0ABV5BUS7</accession>
<evidence type="ECO:0000313" key="2">
    <source>
        <dbReference type="Proteomes" id="UP001580430"/>
    </source>
</evidence>
<protein>
    <submittedName>
        <fullName evidence="1">Uncharacterized protein</fullName>
    </submittedName>
</protein>
<reference evidence="1 2" key="1">
    <citation type="submission" date="2024-09" db="EMBL/GenBank/DDBJ databases">
        <title>Paenibacillus zeirhizospherea sp. nov., isolated from surface of the maize (Zea mays) roots in a horticulture field, Hungary.</title>
        <authorList>
            <person name="Marton D."/>
            <person name="Farkas M."/>
            <person name="Bedics A."/>
            <person name="Toth E."/>
            <person name="Tancsics A."/>
            <person name="Boka K."/>
            <person name="Marati G."/>
            <person name="Kriszt B."/>
            <person name="Cserhati M."/>
        </authorList>
    </citation>
    <scope>NUCLEOTIDE SEQUENCE [LARGE SCALE GENOMIC DNA]</scope>
    <source>
        <strain evidence="1 2">JCM 18446</strain>
    </source>
</reference>
<evidence type="ECO:0000313" key="1">
    <source>
        <dbReference type="EMBL" id="MFB5759038.1"/>
    </source>
</evidence>
<name>A0ABV5BUS7_9BACL</name>
<dbReference type="Proteomes" id="UP001580430">
    <property type="component" value="Unassembled WGS sequence"/>
</dbReference>
<dbReference type="EMBL" id="JBHIRY010000001">
    <property type="protein sequence ID" value="MFB5759038.1"/>
    <property type="molecule type" value="Genomic_DNA"/>
</dbReference>
<dbReference type="RefSeq" id="WP_375518290.1">
    <property type="nucleotide sequence ID" value="NZ_JBHIRY010000001.1"/>
</dbReference>
<comment type="caution">
    <text evidence="1">The sequence shown here is derived from an EMBL/GenBank/DDBJ whole genome shotgun (WGS) entry which is preliminary data.</text>
</comment>
<sequence>MQTKFKHPMMAVAKDSISGFEGVIIARTAHLFGCAQYGLAPQELASDGTPKKTEYFDEARIEILDATNAVYGDDEYADIFAVPLGTEVKDKVSGFEGKVLMTVEYLHNCSQYYVEPPVDKDGKPREGQFYDEGRLAVIGEGIAPEEVAVPKRGSLFTRDQPTR</sequence>
<organism evidence="1 2">
    <name type="scientific">Paenibacillus medicaginis</name>
    <dbReference type="NCBI Taxonomy" id="1470560"/>
    <lineage>
        <taxon>Bacteria</taxon>
        <taxon>Bacillati</taxon>
        <taxon>Bacillota</taxon>
        <taxon>Bacilli</taxon>
        <taxon>Bacillales</taxon>
        <taxon>Paenibacillaceae</taxon>
        <taxon>Paenibacillus</taxon>
    </lineage>
</organism>